<organism evidence="6 7">
    <name type="scientific">Magallana gigas</name>
    <name type="common">Pacific oyster</name>
    <name type="synonym">Crassostrea gigas</name>
    <dbReference type="NCBI Taxonomy" id="29159"/>
    <lineage>
        <taxon>Eukaryota</taxon>
        <taxon>Metazoa</taxon>
        <taxon>Spiralia</taxon>
        <taxon>Lophotrochozoa</taxon>
        <taxon>Mollusca</taxon>
        <taxon>Bivalvia</taxon>
        <taxon>Autobranchia</taxon>
        <taxon>Pteriomorphia</taxon>
        <taxon>Ostreida</taxon>
        <taxon>Ostreoidea</taxon>
        <taxon>Ostreidae</taxon>
        <taxon>Magallana</taxon>
    </lineage>
</organism>
<evidence type="ECO:0000313" key="6">
    <source>
        <dbReference type="EnsemblMetazoa" id="G28483.1:cds"/>
    </source>
</evidence>
<keyword evidence="7" id="KW-1185">Reference proteome</keyword>
<dbReference type="SUPFAM" id="SSF57535">
    <property type="entry name" value="Complement control module/SCR domain"/>
    <property type="match status" value="1"/>
</dbReference>
<dbReference type="PROSITE" id="PS50923">
    <property type="entry name" value="SUSHI"/>
    <property type="match status" value="1"/>
</dbReference>
<comment type="caution">
    <text evidence="2">Lacks conserved residue(s) required for the propagation of feature annotation.</text>
</comment>
<feature type="domain" description="Sushi" evidence="5">
    <location>
        <begin position="4"/>
        <end position="64"/>
    </location>
</feature>
<keyword evidence="4" id="KW-1133">Transmembrane helix</keyword>
<dbReference type="OrthoDB" id="6123530at2759"/>
<dbReference type="SMART" id="SM00032">
    <property type="entry name" value="CCP"/>
    <property type="match status" value="1"/>
</dbReference>
<feature type="compositionally biased region" description="Polar residues" evidence="3">
    <location>
        <begin position="168"/>
        <end position="177"/>
    </location>
</feature>
<keyword evidence="2" id="KW-0768">Sushi</keyword>
<accession>A0A8W8LKS5</accession>
<name>A0A8W8LKS5_MAGGI</name>
<dbReference type="InterPro" id="IPR035976">
    <property type="entry name" value="Sushi/SCR/CCP_sf"/>
</dbReference>
<dbReference type="CDD" id="cd00033">
    <property type="entry name" value="CCP"/>
    <property type="match status" value="1"/>
</dbReference>
<keyword evidence="4" id="KW-0472">Membrane</keyword>
<evidence type="ECO:0000256" key="2">
    <source>
        <dbReference type="PROSITE-ProRule" id="PRU00302"/>
    </source>
</evidence>
<feature type="region of interest" description="Disordered" evidence="3">
    <location>
        <begin position="152"/>
        <end position="177"/>
    </location>
</feature>
<dbReference type="Pfam" id="PF00084">
    <property type="entry name" value="Sushi"/>
    <property type="match status" value="1"/>
</dbReference>
<keyword evidence="4" id="KW-0812">Transmembrane</keyword>
<dbReference type="OMA" id="PIRECDG"/>
<keyword evidence="1" id="KW-1015">Disulfide bond</keyword>
<proteinExistence type="predicted"/>
<evidence type="ECO:0000256" key="4">
    <source>
        <dbReference type="SAM" id="Phobius"/>
    </source>
</evidence>
<dbReference type="Proteomes" id="UP000005408">
    <property type="component" value="Unassembled WGS sequence"/>
</dbReference>
<sequence>MAAYNCSDPPSLSKGYFVIAKPYYVDGDRVFYYCQWTYFLQGNPIRECDGDTGNWTGSAPTCSTITTTTTTTTEAPVNEWIYMSISLSSFLALVCVCIVGVVILKYCYILCRQKTRVKDDEEEVETGCCYTCCIHCISSGCRGCFPVRKNSPRPTPQPPSPKPSLRSVSIQAGSSPSTLKLEEVVTTKKVAKELRNYWKPHMHDIRQNNQSTN</sequence>
<dbReference type="InterPro" id="IPR000436">
    <property type="entry name" value="Sushi_SCR_CCP_dom"/>
</dbReference>
<dbReference type="Gene3D" id="2.10.70.10">
    <property type="entry name" value="Complement Module, domain 1"/>
    <property type="match status" value="1"/>
</dbReference>
<evidence type="ECO:0000313" key="7">
    <source>
        <dbReference type="Proteomes" id="UP000005408"/>
    </source>
</evidence>
<evidence type="ECO:0000259" key="5">
    <source>
        <dbReference type="PROSITE" id="PS50923"/>
    </source>
</evidence>
<dbReference type="EnsemblMetazoa" id="G28483.1">
    <property type="protein sequence ID" value="G28483.1:cds"/>
    <property type="gene ID" value="G28483"/>
</dbReference>
<protein>
    <recommendedName>
        <fullName evidence="5">Sushi domain-containing protein</fullName>
    </recommendedName>
</protein>
<evidence type="ECO:0000256" key="1">
    <source>
        <dbReference type="ARBA" id="ARBA00023157"/>
    </source>
</evidence>
<evidence type="ECO:0000256" key="3">
    <source>
        <dbReference type="SAM" id="MobiDB-lite"/>
    </source>
</evidence>
<feature type="transmembrane region" description="Helical" evidence="4">
    <location>
        <begin position="80"/>
        <end position="108"/>
    </location>
</feature>
<dbReference type="AlphaFoldDB" id="A0A8W8LKS5"/>
<reference evidence="6" key="1">
    <citation type="submission" date="2022-08" db="UniProtKB">
        <authorList>
            <consortium name="EnsemblMetazoa"/>
        </authorList>
    </citation>
    <scope>IDENTIFICATION</scope>
    <source>
        <strain evidence="6">05x7-T-G4-1.051#20</strain>
    </source>
</reference>
<feature type="compositionally biased region" description="Pro residues" evidence="3">
    <location>
        <begin position="153"/>
        <end position="162"/>
    </location>
</feature>